<dbReference type="Pfam" id="PF02875">
    <property type="entry name" value="Mur_ligase_C"/>
    <property type="match status" value="1"/>
</dbReference>
<gene>
    <name evidence="9 13" type="primary">murD</name>
    <name evidence="13" type="ORF">BLTE_02800</name>
</gene>
<evidence type="ECO:0000256" key="8">
    <source>
        <dbReference type="ARBA" id="ARBA00023306"/>
    </source>
</evidence>
<dbReference type="Gene3D" id="3.40.1190.10">
    <property type="entry name" value="Mur-like, catalytic domain"/>
    <property type="match status" value="1"/>
</dbReference>
<dbReference type="PANTHER" id="PTHR43692:SF1">
    <property type="entry name" value="UDP-N-ACETYLMURAMOYLALANINE--D-GLUTAMATE LIGASE"/>
    <property type="match status" value="1"/>
</dbReference>
<keyword evidence="14" id="KW-1185">Reference proteome</keyword>
<evidence type="ECO:0000256" key="6">
    <source>
        <dbReference type="ARBA" id="ARBA00022741"/>
    </source>
</evidence>
<dbReference type="SUPFAM" id="SSF51984">
    <property type="entry name" value="MurCD N-terminal domain"/>
    <property type="match status" value="1"/>
</dbReference>
<reference evidence="13 14" key="1">
    <citation type="submission" date="2018-08" db="EMBL/GenBank/DDBJ databases">
        <title>Complete genome sequencing of Blastochloris tepida GI.</title>
        <authorList>
            <person name="Tsukatani Y."/>
            <person name="Mori H."/>
        </authorList>
    </citation>
    <scope>NUCLEOTIDE SEQUENCE [LARGE SCALE GENOMIC DNA]</scope>
    <source>
        <strain evidence="13 14">GI</strain>
    </source>
</reference>
<dbReference type="EMBL" id="AP018907">
    <property type="protein sequence ID" value="BBF91595.1"/>
    <property type="molecule type" value="Genomic_DNA"/>
</dbReference>
<dbReference type="NCBIfam" id="TIGR01087">
    <property type="entry name" value="murD"/>
    <property type="match status" value="1"/>
</dbReference>
<protein>
    <recommendedName>
        <fullName evidence="9 10">UDP-N-acetylmuramoylalanine--D-glutamate ligase</fullName>
        <ecNumber evidence="9 10">6.3.2.9</ecNumber>
    </recommendedName>
    <alternativeName>
        <fullName evidence="9">D-glutamic acid-adding enzyme</fullName>
    </alternativeName>
    <alternativeName>
        <fullName evidence="9">UDP-N-acetylmuramoyl-L-alanyl-D-glutamate synthetase</fullName>
    </alternativeName>
</protein>
<comment type="similarity">
    <text evidence="9">Belongs to the MurCDEF family.</text>
</comment>
<evidence type="ECO:0000259" key="12">
    <source>
        <dbReference type="Pfam" id="PF08245"/>
    </source>
</evidence>
<dbReference type="UniPathway" id="UPA00219"/>
<evidence type="ECO:0000256" key="3">
    <source>
        <dbReference type="ARBA" id="ARBA00022490"/>
    </source>
</evidence>
<dbReference type="Proteomes" id="UP000266934">
    <property type="component" value="Chromosome"/>
</dbReference>
<dbReference type="Gene3D" id="3.90.190.20">
    <property type="entry name" value="Mur ligase, C-terminal domain"/>
    <property type="match status" value="1"/>
</dbReference>
<dbReference type="GO" id="GO:0008360">
    <property type="term" value="P:regulation of cell shape"/>
    <property type="evidence" value="ECO:0007669"/>
    <property type="project" value="UniProtKB-KW"/>
</dbReference>
<dbReference type="GO" id="GO:0005737">
    <property type="term" value="C:cytoplasm"/>
    <property type="evidence" value="ECO:0007669"/>
    <property type="project" value="UniProtKB-SubCell"/>
</dbReference>
<sequence length="470" mass="48708">MIPVTSFKDRAVAVFGLGASGLATAEALKAGGAQPILDDDGEARRAEAAARGFDVRSLREVDWSGIAALVLSPGVPLTHPAPHWSVGLARNAAVEVIGDIELFVRERRRIYPTSPFVAITGTNGKSTTTALIAHILKLAGRDVQLGGNFGTAILSLEPPRSGRVHVVECSSFQIDLAPSLDPSCGVLLNLTPDHLDRHGTMEAYAAIKERLVAGVQHGGTAVVGVDDNLCQAIADRLERAGTHVVRVSVRRPLADGLYLDGNEIVLAQGGARRFSVGLAGIGSLRGVHNAQNAAAAFAAATACGLAPEIAAAALRSFPGLAHRMEEVGRSGNVLFINDSKATNADAAARALASFEDIYWIAGGKPKAGGITTLTGFFPRIAKAYLIGAAADEFAETLGGRVAHVMAGTLDEAVARAAADAAAEGRPHPVVLLSPACASYDQFRDFEERGQTFAALVRALIADAANSGTGN</sequence>
<dbReference type="Pfam" id="PF08245">
    <property type="entry name" value="Mur_ligase_M"/>
    <property type="match status" value="1"/>
</dbReference>
<keyword evidence="9 10" id="KW-0573">Peptidoglycan synthesis</keyword>
<comment type="pathway">
    <text evidence="2 9 10">Cell wall biogenesis; peptidoglycan biosynthesis.</text>
</comment>
<dbReference type="InterPro" id="IPR018109">
    <property type="entry name" value="Folylpolyglutamate_synth_CS"/>
</dbReference>
<feature type="domain" description="Mur ligase central" evidence="12">
    <location>
        <begin position="119"/>
        <end position="300"/>
    </location>
</feature>
<keyword evidence="9 10" id="KW-0133">Cell shape</keyword>
<comment type="subcellular location">
    <subcellularLocation>
        <location evidence="1 9 10">Cytoplasm</location>
    </subcellularLocation>
</comment>
<keyword evidence="3 9" id="KW-0963">Cytoplasm</keyword>
<evidence type="ECO:0000313" key="13">
    <source>
        <dbReference type="EMBL" id="BBF91595.1"/>
    </source>
</evidence>
<comment type="catalytic activity">
    <reaction evidence="9 10">
        <text>UDP-N-acetyl-alpha-D-muramoyl-L-alanine + D-glutamate + ATP = UDP-N-acetyl-alpha-D-muramoyl-L-alanyl-D-glutamate + ADP + phosphate + H(+)</text>
        <dbReference type="Rhea" id="RHEA:16429"/>
        <dbReference type="ChEBI" id="CHEBI:15378"/>
        <dbReference type="ChEBI" id="CHEBI:29986"/>
        <dbReference type="ChEBI" id="CHEBI:30616"/>
        <dbReference type="ChEBI" id="CHEBI:43474"/>
        <dbReference type="ChEBI" id="CHEBI:83898"/>
        <dbReference type="ChEBI" id="CHEBI:83900"/>
        <dbReference type="ChEBI" id="CHEBI:456216"/>
        <dbReference type="EC" id="6.3.2.9"/>
    </reaction>
</comment>
<keyword evidence="5 9" id="KW-0132">Cell division</keyword>
<dbReference type="InterPro" id="IPR005762">
    <property type="entry name" value="MurD"/>
</dbReference>
<keyword evidence="7 9" id="KW-0067">ATP-binding</keyword>
<evidence type="ECO:0000256" key="1">
    <source>
        <dbReference type="ARBA" id="ARBA00004496"/>
    </source>
</evidence>
<evidence type="ECO:0000256" key="5">
    <source>
        <dbReference type="ARBA" id="ARBA00022618"/>
    </source>
</evidence>
<dbReference type="KEGG" id="blag:BLTE_02800"/>
<dbReference type="SUPFAM" id="SSF53244">
    <property type="entry name" value="MurD-like peptide ligases, peptide-binding domain"/>
    <property type="match status" value="1"/>
</dbReference>
<dbReference type="GO" id="GO:0071555">
    <property type="term" value="P:cell wall organization"/>
    <property type="evidence" value="ECO:0007669"/>
    <property type="project" value="UniProtKB-KW"/>
</dbReference>
<evidence type="ECO:0000256" key="10">
    <source>
        <dbReference type="RuleBase" id="RU003664"/>
    </source>
</evidence>
<dbReference type="GO" id="GO:0051301">
    <property type="term" value="P:cell division"/>
    <property type="evidence" value="ECO:0007669"/>
    <property type="project" value="UniProtKB-KW"/>
</dbReference>
<dbReference type="EC" id="6.3.2.9" evidence="9 10"/>
<dbReference type="GO" id="GO:0008764">
    <property type="term" value="F:UDP-N-acetylmuramoylalanine-D-glutamate ligase activity"/>
    <property type="evidence" value="ECO:0007669"/>
    <property type="project" value="UniProtKB-UniRule"/>
</dbReference>
<keyword evidence="4 9" id="KW-0436">Ligase</keyword>
<dbReference type="PROSITE" id="PS01011">
    <property type="entry name" value="FOLYLPOLYGLU_SYNT_1"/>
    <property type="match status" value="1"/>
</dbReference>
<feature type="domain" description="Mur ligase C-terminal" evidence="11">
    <location>
        <begin position="322"/>
        <end position="436"/>
    </location>
</feature>
<dbReference type="InterPro" id="IPR013221">
    <property type="entry name" value="Mur_ligase_cen"/>
</dbReference>
<evidence type="ECO:0000256" key="9">
    <source>
        <dbReference type="HAMAP-Rule" id="MF_00639"/>
    </source>
</evidence>
<evidence type="ECO:0000256" key="2">
    <source>
        <dbReference type="ARBA" id="ARBA00004752"/>
    </source>
</evidence>
<dbReference type="OrthoDB" id="9809796at2"/>
<accession>A0A348FWB2</accession>
<dbReference type="HAMAP" id="MF_00639">
    <property type="entry name" value="MurD"/>
    <property type="match status" value="1"/>
</dbReference>
<dbReference type="GO" id="GO:0009252">
    <property type="term" value="P:peptidoglycan biosynthetic process"/>
    <property type="evidence" value="ECO:0007669"/>
    <property type="project" value="UniProtKB-UniRule"/>
</dbReference>
<evidence type="ECO:0000313" key="14">
    <source>
        <dbReference type="Proteomes" id="UP000266934"/>
    </source>
</evidence>
<dbReference type="InterPro" id="IPR036615">
    <property type="entry name" value="Mur_ligase_C_dom_sf"/>
</dbReference>
<keyword evidence="9 10" id="KW-0961">Cell wall biogenesis/degradation</keyword>
<dbReference type="Gene3D" id="3.40.50.720">
    <property type="entry name" value="NAD(P)-binding Rossmann-like Domain"/>
    <property type="match status" value="1"/>
</dbReference>
<organism evidence="13 14">
    <name type="scientific">Blastochloris tepida</name>
    <dbReference type="NCBI Taxonomy" id="2233851"/>
    <lineage>
        <taxon>Bacteria</taxon>
        <taxon>Pseudomonadati</taxon>
        <taxon>Pseudomonadota</taxon>
        <taxon>Alphaproteobacteria</taxon>
        <taxon>Hyphomicrobiales</taxon>
        <taxon>Blastochloridaceae</taxon>
        <taxon>Blastochloris</taxon>
    </lineage>
</organism>
<keyword evidence="8 9" id="KW-0131">Cell cycle</keyword>
<evidence type="ECO:0000256" key="7">
    <source>
        <dbReference type="ARBA" id="ARBA00022840"/>
    </source>
</evidence>
<dbReference type="PANTHER" id="PTHR43692">
    <property type="entry name" value="UDP-N-ACETYLMURAMOYLALANINE--D-GLUTAMATE LIGASE"/>
    <property type="match status" value="1"/>
</dbReference>
<keyword evidence="6 9" id="KW-0547">Nucleotide-binding</keyword>
<evidence type="ECO:0000259" key="11">
    <source>
        <dbReference type="Pfam" id="PF02875"/>
    </source>
</evidence>
<dbReference type="SUPFAM" id="SSF53623">
    <property type="entry name" value="MurD-like peptide ligases, catalytic domain"/>
    <property type="match status" value="1"/>
</dbReference>
<dbReference type="RefSeq" id="WP_126396933.1">
    <property type="nucleotide sequence ID" value="NZ_AP018907.1"/>
</dbReference>
<feature type="binding site" evidence="9">
    <location>
        <begin position="121"/>
        <end position="127"/>
    </location>
    <ligand>
        <name>ATP</name>
        <dbReference type="ChEBI" id="CHEBI:30616"/>
    </ligand>
</feature>
<proteinExistence type="inferred from homology"/>
<dbReference type="AlphaFoldDB" id="A0A348FWB2"/>
<dbReference type="GO" id="GO:0004326">
    <property type="term" value="F:tetrahydrofolylpolyglutamate synthase activity"/>
    <property type="evidence" value="ECO:0007669"/>
    <property type="project" value="InterPro"/>
</dbReference>
<comment type="function">
    <text evidence="9 10">Cell wall formation. Catalyzes the addition of glutamate to the nucleotide precursor UDP-N-acetylmuramoyl-L-alanine (UMA).</text>
</comment>
<dbReference type="InterPro" id="IPR004101">
    <property type="entry name" value="Mur_ligase_C"/>
</dbReference>
<name>A0A348FWB2_9HYPH</name>
<dbReference type="InterPro" id="IPR036565">
    <property type="entry name" value="Mur-like_cat_sf"/>
</dbReference>
<evidence type="ECO:0000256" key="4">
    <source>
        <dbReference type="ARBA" id="ARBA00022598"/>
    </source>
</evidence>
<dbReference type="GO" id="GO:0005524">
    <property type="term" value="F:ATP binding"/>
    <property type="evidence" value="ECO:0007669"/>
    <property type="project" value="UniProtKB-UniRule"/>
</dbReference>